<feature type="transmembrane region" description="Helical" evidence="1">
    <location>
        <begin position="53"/>
        <end position="75"/>
    </location>
</feature>
<keyword evidence="1" id="KW-0812">Transmembrane</keyword>
<reference evidence="2 3" key="1">
    <citation type="journal article" date="2023" name="Hortic Res">
        <title>Pangenome of water caltrop reveals structural variations and asymmetric subgenome divergence after allopolyploidization.</title>
        <authorList>
            <person name="Zhang X."/>
            <person name="Chen Y."/>
            <person name="Wang L."/>
            <person name="Yuan Y."/>
            <person name="Fang M."/>
            <person name="Shi L."/>
            <person name="Lu R."/>
            <person name="Comes H.P."/>
            <person name="Ma Y."/>
            <person name="Chen Y."/>
            <person name="Huang G."/>
            <person name="Zhou Y."/>
            <person name="Zheng Z."/>
            <person name="Qiu Y."/>
        </authorList>
    </citation>
    <scope>NUCLEOTIDE SEQUENCE [LARGE SCALE GENOMIC DNA]</scope>
    <source>
        <tissue evidence="2">Roots</tissue>
    </source>
</reference>
<dbReference type="EMBL" id="JAXIOK010000011">
    <property type="protein sequence ID" value="KAK4759306.1"/>
    <property type="molecule type" value="Genomic_DNA"/>
</dbReference>
<proteinExistence type="predicted"/>
<feature type="transmembrane region" description="Helical" evidence="1">
    <location>
        <begin position="127"/>
        <end position="145"/>
    </location>
</feature>
<feature type="transmembrane region" description="Helical" evidence="1">
    <location>
        <begin position="95"/>
        <end position="115"/>
    </location>
</feature>
<gene>
    <name evidence="2" type="ORF">SAY87_022437</name>
</gene>
<dbReference type="PANTHER" id="PTHR36784">
    <property type="entry name" value="HISTONE-LYSINE N-METHYLTRANSFERASE"/>
    <property type="match status" value="1"/>
</dbReference>
<evidence type="ECO:0000313" key="2">
    <source>
        <dbReference type="EMBL" id="KAK4759306.1"/>
    </source>
</evidence>
<feature type="transmembrane region" description="Helical" evidence="1">
    <location>
        <begin position="157"/>
        <end position="178"/>
    </location>
</feature>
<keyword evidence="1" id="KW-0472">Membrane</keyword>
<evidence type="ECO:0000256" key="1">
    <source>
        <dbReference type="SAM" id="Phobius"/>
    </source>
</evidence>
<keyword evidence="3" id="KW-1185">Reference proteome</keyword>
<evidence type="ECO:0000313" key="3">
    <source>
        <dbReference type="Proteomes" id="UP001345219"/>
    </source>
</evidence>
<comment type="caution">
    <text evidence="2">The sequence shown here is derived from an EMBL/GenBank/DDBJ whole genome shotgun (WGS) entry which is preliminary data.</text>
</comment>
<accession>A0AAN7K721</accession>
<dbReference type="AlphaFoldDB" id="A0AAN7K721"/>
<dbReference type="PANTHER" id="PTHR36784:SF1">
    <property type="entry name" value="HISTONE-LYSINE N-METHYLTRANSFERASE"/>
    <property type="match status" value="1"/>
</dbReference>
<dbReference type="Proteomes" id="UP001345219">
    <property type="component" value="Chromosome 17"/>
</dbReference>
<organism evidence="2 3">
    <name type="scientific">Trapa incisa</name>
    <dbReference type="NCBI Taxonomy" id="236973"/>
    <lineage>
        <taxon>Eukaryota</taxon>
        <taxon>Viridiplantae</taxon>
        <taxon>Streptophyta</taxon>
        <taxon>Embryophyta</taxon>
        <taxon>Tracheophyta</taxon>
        <taxon>Spermatophyta</taxon>
        <taxon>Magnoliopsida</taxon>
        <taxon>eudicotyledons</taxon>
        <taxon>Gunneridae</taxon>
        <taxon>Pentapetalae</taxon>
        <taxon>rosids</taxon>
        <taxon>malvids</taxon>
        <taxon>Myrtales</taxon>
        <taxon>Lythraceae</taxon>
        <taxon>Trapa</taxon>
    </lineage>
</organism>
<name>A0AAN7K721_9MYRT</name>
<sequence>MMTLTRKWKRSREDQFLLPTQDDPSLDDSFPADPQEQEEYFRSLEMSLAQQSFLWRSAYAALMLVFIAFLIYSIFQQAWSPWELRFHACFMEDVDSWMVISADWVAVLACSMAMFGVVKMSTHHRRWLWYSFFTSIPVSVFWLYYMLSRMPRFRWDVLWLPIGPLSGAGNCLYLDHLLNVSSQDVRKIRACMYAYKANQ</sequence>
<protein>
    <submittedName>
        <fullName evidence="2">Uncharacterized protein</fullName>
    </submittedName>
</protein>
<keyword evidence="1" id="KW-1133">Transmembrane helix</keyword>